<keyword evidence="3" id="KW-0547">Nucleotide-binding</keyword>
<dbReference type="PANTHER" id="PTHR43820:SF4">
    <property type="entry name" value="HIGH-AFFINITY BRANCHED-CHAIN AMINO ACID TRANSPORT ATP-BINDING PROTEIN LIVF"/>
    <property type="match status" value="1"/>
</dbReference>
<evidence type="ECO:0000256" key="5">
    <source>
        <dbReference type="ARBA" id="ARBA00022970"/>
    </source>
</evidence>
<dbReference type="GO" id="GO:0016887">
    <property type="term" value="F:ATP hydrolysis activity"/>
    <property type="evidence" value="ECO:0007669"/>
    <property type="project" value="InterPro"/>
</dbReference>
<dbReference type="AlphaFoldDB" id="A0A5J5GKF0"/>
<dbReference type="CDD" id="cd03224">
    <property type="entry name" value="ABC_TM1139_LivF_branched"/>
    <property type="match status" value="1"/>
</dbReference>
<dbReference type="Gene3D" id="3.40.50.300">
    <property type="entry name" value="P-loop containing nucleotide triphosphate hydrolases"/>
    <property type="match status" value="1"/>
</dbReference>
<dbReference type="Pfam" id="PF00005">
    <property type="entry name" value="ABC_tran"/>
    <property type="match status" value="1"/>
</dbReference>
<keyword evidence="4 7" id="KW-0067">ATP-binding</keyword>
<dbReference type="RefSeq" id="WP_150445392.1">
    <property type="nucleotide sequence ID" value="NZ_VYQE01000003.1"/>
</dbReference>
<dbReference type="GO" id="GO:0015807">
    <property type="term" value="P:L-amino acid transport"/>
    <property type="evidence" value="ECO:0007669"/>
    <property type="project" value="TreeGrafter"/>
</dbReference>
<evidence type="ECO:0000256" key="1">
    <source>
        <dbReference type="ARBA" id="ARBA00005417"/>
    </source>
</evidence>
<keyword evidence="5" id="KW-0029">Amino-acid transport</keyword>
<evidence type="ECO:0000313" key="8">
    <source>
        <dbReference type="Proteomes" id="UP000326554"/>
    </source>
</evidence>
<feature type="domain" description="ABC transporter" evidence="6">
    <location>
        <begin position="2"/>
        <end position="230"/>
    </location>
</feature>
<proteinExistence type="inferred from homology"/>
<keyword evidence="8" id="KW-1185">Reference proteome</keyword>
<gene>
    <name evidence="7" type="ORF">F3S47_11420</name>
</gene>
<protein>
    <submittedName>
        <fullName evidence="7">ABC transporter ATP-binding protein</fullName>
    </submittedName>
</protein>
<sequence>MFEITGLQSGYGGVTILKDVALSADREVYAVLGANGAGKSTLLKTLAGIIRPTAGEIRFNGERIDRLPAHKIAALGIGYVPQENCVFPDLTVAENLSIGGILGKRSKADRLAELYDLFPDLQERLDQKAGSLSGGEGQMVAIGRALMQEPSVLLLDEPTAGLSPRYTDLLFRRVAEISREKQVTVVLAEQNVTSTLGIARKVHVLSLGKTHLQGATDEVSIEQVRQGYHI</sequence>
<evidence type="ECO:0000313" key="7">
    <source>
        <dbReference type="EMBL" id="KAA9008108.1"/>
    </source>
</evidence>
<organism evidence="7 8">
    <name type="scientific">Histidinibacterium aquaticum</name>
    <dbReference type="NCBI Taxonomy" id="2613962"/>
    <lineage>
        <taxon>Bacteria</taxon>
        <taxon>Pseudomonadati</taxon>
        <taxon>Pseudomonadota</taxon>
        <taxon>Alphaproteobacteria</taxon>
        <taxon>Rhodobacterales</taxon>
        <taxon>Paracoccaceae</taxon>
        <taxon>Histidinibacterium</taxon>
    </lineage>
</organism>
<dbReference type="EMBL" id="VYQE01000003">
    <property type="protein sequence ID" value="KAA9008108.1"/>
    <property type="molecule type" value="Genomic_DNA"/>
</dbReference>
<keyword evidence="2" id="KW-0813">Transport</keyword>
<accession>A0A5J5GKF0</accession>
<reference evidence="7 8" key="1">
    <citation type="submission" date="2019-09" db="EMBL/GenBank/DDBJ databases">
        <authorList>
            <person name="Park J.-S."/>
            <person name="Choi H.-J."/>
        </authorList>
    </citation>
    <scope>NUCLEOTIDE SEQUENCE [LARGE SCALE GENOMIC DNA]</scope>
    <source>
        <strain evidence="7 8">176SS1-4</strain>
    </source>
</reference>
<dbReference type="GO" id="GO:0015658">
    <property type="term" value="F:branched-chain amino acid transmembrane transporter activity"/>
    <property type="evidence" value="ECO:0007669"/>
    <property type="project" value="TreeGrafter"/>
</dbReference>
<evidence type="ECO:0000256" key="2">
    <source>
        <dbReference type="ARBA" id="ARBA00022448"/>
    </source>
</evidence>
<dbReference type="InterPro" id="IPR027417">
    <property type="entry name" value="P-loop_NTPase"/>
</dbReference>
<dbReference type="SMART" id="SM00382">
    <property type="entry name" value="AAA"/>
    <property type="match status" value="1"/>
</dbReference>
<dbReference type="InterPro" id="IPR052156">
    <property type="entry name" value="BCAA_Transport_ATP-bd_LivF"/>
</dbReference>
<comment type="similarity">
    <text evidence="1">Belongs to the ABC transporter superfamily.</text>
</comment>
<dbReference type="InterPro" id="IPR003439">
    <property type="entry name" value="ABC_transporter-like_ATP-bd"/>
</dbReference>
<dbReference type="Proteomes" id="UP000326554">
    <property type="component" value="Unassembled WGS sequence"/>
</dbReference>
<dbReference type="InterPro" id="IPR003593">
    <property type="entry name" value="AAA+_ATPase"/>
</dbReference>
<evidence type="ECO:0000256" key="3">
    <source>
        <dbReference type="ARBA" id="ARBA00022741"/>
    </source>
</evidence>
<dbReference type="PROSITE" id="PS50893">
    <property type="entry name" value="ABC_TRANSPORTER_2"/>
    <property type="match status" value="1"/>
</dbReference>
<evidence type="ECO:0000259" key="6">
    <source>
        <dbReference type="PROSITE" id="PS50893"/>
    </source>
</evidence>
<comment type="caution">
    <text evidence="7">The sequence shown here is derived from an EMBL/GenBank/DDBJ whole genome shotgun (WGS) entry which is preliminary data.</text>
</comment>
<dbReference type="PANTHER" id="PTHR43820">
    <property type="entry name" value="HIGH-AFFINITY BRANCHED-CHAIN AMINO ACID TRANSPORT ATP-BINDING PROTEIN LIVF"/>
    <property type="match status" value="1"/>
</dbReference>
<name>A0A5J5GKF0_9RHOB</name>
<dbReference type="GO" id="GO:0005524">
    <property type="term" value="F:ATP binding"/>
    <property type="evidence" value="ECO:0007669"/>
    <property type="project" value="UniProtKB-KW"/>
</dbReference>
<evidence type="ECO:0000256" key="4">
    <source>
        <dbReference type="ARBA" id="ARBA00022840"/>
    </source>
</evidence>
<dbReference type="SUPFAM" id="SSF52540">
    <property type="entry name" value="P-loop containing nucleoside triphosphate hydrolases"/>
    <property type="match status" value="1"/>
</dbReference>